<feature type="transmembrane region" description="Helical" evidence="5">
    <location>
        <begin position="351"/>
        <end position="374"/>
    </location>
</feature>
<feature type="transmembrane region" description="Helical" evidence="5">
    <location>
        <begin position="7"/>
        <end position="25"/>
    </location>
</feature>
<evidence type="ECO:0000313" key="7">
    <source>
        <dbReference type="EMBL" id="WPU95300.1"/>
    </source>
</evidence>
<reference evidence="7 8" key="1">
    <citation type="submission" date="2023-11" db="EMBL/GenBank/DDBJ databases">
        <title>Analysis of the Genomes of Mucilaginibacter gossypii cycad 4 and M. sabulilitoris SNA2: microbes with the potential for plant growth promotion.</title>
        <authorList>
            <person name="Hirsch A.M."/>
            <person name="Humm E."/>
            <person name="Rubbi M."/>
            <person name="Del Vecchio G."/>
            <person name="Ha S.M."/>
            <person name="Pellegrini M."/>
            <person name="Gunsalus R.P."/>
        </authorList>
    </citation>
    <scope>NUCLEOTIDE SEQUENCE [LARGE SCALE GENOMIC DNA]</scope>
    <source>
        <strain evidence="7 8">SNA2</strain>
    </source>
</reference>
<feature type="domain" description="O-antigen ligase-related" evidence="6">
    <location>
        <begin position="186"/>
        <end position="319"/>
    </location>
</feature>
<feature type="transmembrane region" description="Helical" evidence="5">
    <location>
        <begin position="31"/>
        <end position="47"/>
    </location>
</feature>
<keyword evidence="2 5" id="KW-0812">Transmembrane</keyword>
<feature type="transmembrane region" description="Helical" evidence="5">
    <location>
        <begin position="180"/>
        <end position="197"/>
    </location>
</feature>
<sequence>MLIRKMIILGLLGLYLYAVAFGIFMTDIIRLPAPLIFGLPLLVFMNGKLRAFGYFKEMALITVSLFLYYVVGMDDFKTFFAAFITIVVCALYFDYFVALSKRRFNISVFVFFALLLFSMIILVGDHFAPSIIDPIRSILAGEQVQQSPSGIAVTQFNFGYQVAAFATFVFVFVCAFKRNFLIKSIALGVCLTCLYLGMNRSAFVCFIAVVFLFLLSYYRAKALFVIAASVLIGFAVYFYVLKDDPDNKNNILAKNEAKSDDQYNRTDLVTENLKICADYPFGLIFYGKSWEDVTYRHPLFAFGLTSHNSYLMFLTFLGPFFGFGLLIAMYYRFMRMFRLLIKHSRLKDNALIVSLYFSFLAVCLNALSHNGWLLSVDGPTLFLYFSILQCEKIYPIQTEEVKDEEEPALEMAY</sequence>
<accession>A0ABZ0TV25</accession>
<feature type="transmembrane region" description="Helical" evidence="5">
    <location>
        <begin position="158"/>
        <end position="175"/>
    </location>
</feature>
<evidence type="ECO:0000256" key="3">
    <source>
        <dbReference type="ARBA" id="ARBA00022989"/>
    </source>
</evidence>
<feature type="transmembrane region" description="Helical" evidence="5">
    <location>
        <begin position="104"/>
        <end position="124"/>
    </location>
</feature>
<gene>
    <name evidence="7" type="ORF">SNE25_07155</name>
</gene>
<dbReference type="Pfam" id="PF04932">
    <property type="entry name" value="Wzy_C"/>
    <property type="match status" value="1"/>
</dbReference>
<comment type="subcellular location">
    <subcellularLocation>
        <location evidence="1">Membrane</location>
        <topology evidence="1">Multi-pass membrane protein</topology>
    </subcellularLocation>
</comment>
<keyword evidence="3 5" id="KW-1133">Transmembrane helix</keyword>
<evidence type="ECO:0000313" key="8">
    <source>
        <dbReference type="Proteomes" id="UP001324380"/>
    </source>
</evidence>
<protein>
    <recommendedName>
        <fullName evidence="6">O-antigen ligase-related domain-containing protein</fullName>
    </recommendedName>
</protein>
<keyword evidence="4 5" id="KW-0472">Membrane</keyword>
<evidence type="ECO:0000256" key="5">
    <source>
        <dbReference type="SAM" id="Phobius"/>
    </source>
</evidence>
<feature type="transmembrane region" description="Helical" evidence="5">
    <location>
        <begin position="203"/>
        <end position="218"/>
    </location>
</feature>
<organism evidence="7 8">
    <name type="scientific">Mucilaginibacter sabulilitoris</name>
    <dbReference type="NCBI Taxonomy" id="1173583"/>
    <lineage>
        <taxon>Bacteria</taxon>
        <taxon>Pseudomonadati</taxon>
        <taxon>Bacteroidota</taxon>
        <taxon>Sphingobacteriia</taxon>
        <taxon>Sphingobacteriales</taxon>
        <taxon>Sphingobacteriaceae</taxon>
        <taxon>Mucilaginibacter</taxon>
    </lineage>
</organism>
<dbReference type="RefSeq" id="WP_321564412.1">
    <property type="nucleotide sequence ID" value="NZ_CP139558.1"/>
</dbReference>
<evidence type="ECO:0000256" key="1">
    <source>
        <dbReference type="ARBA" id="ARBA00004141"/>
    </source>
</evidence>
<evidence type="ECO:0000259" key="6">
    <source>
        <dbReference type="Pfam" id="PF04932"/>
    </source>
</evidence>
<dbReference type="InterPro" id="IPR007016">
    <property type="entry name" value="O-antigen_ligase-rel_domated"/>
</dbReference>
<feature type="transmembrane region" description="Helical" evidence="5">
    <location>
        <begin position="223"/>
        <end position="240"/>
    </location>
</feature>
<feature type="transmembrane region" description="Helical" evidence="5">
    <location>
        <begin position="310"/>
        <end position="331"/>
    </location>
</feature>
<evidence type="ECO:0000256" key="4">
    <source>
        <dbReference type="ARBA" id="ARBA00023136"/>
    </source>
</evidence>
<keyword evidence="8" id="KW-1185">Reference proteome</keyword>
<evidence type="ECO:0000256" key="2">
    <source>
        <dbReference type="ARBA" id="ARBA00022692"/>
    </source>
</evidence>
<proteinExistence type="predicted"/>
<name>A0ABZ0TV25_9SPHI</name>
<dbReference type="EMBL" id="CP139558">
    <property type="protein sequence ID" value="WPU95300.1"/>
    <property type="molecule type" value="Genomic_DNA"/>
</dbReference>
<dbReference type="Proteomes" id="UP001324380">
    <property type="component" value="Chromosome"/>
</dbReference>
<feature type="transmembrane region" description="Helical" evidence="5">
    <location>
        <begin position="54"/>
        <end position="72"/>
    </location>
</feature>
<feature type="transmembrane region" description="Helical" evidence="5">
    <location>
        <begin position="78"/>
        <end position="97"/>
    </location>
</feature>